<evidence type="ECO:0000313" key="2">
    <source>
        <dbReference type="Proteomes" id="UP001163603"/>
    </source>
</evidence>
<name>A0ACC0Z9L2_9ROSI</name>
<reference evidence="2" key="1">
    <citation type="journal article" date="2023" name="G3 (Bethesda)">
        <title>Genome assembly and association tests identify interacting loci associated with vigor, precocity, and sex in interspecific pistachio rootstocks.</title>
        <authorList>
            <person name="Palmer W."/>
            <person name="Jacygrad E."/>
            <person name="Sagayaradj S."/>
            <person name="Cavanaugh K."/>
            <person name="Han R."/>
            <person name="Bertier L."/>
            <person name="Beede B."/>
            <person name="Kafkas S."/>
            <person name="Golino D."/>
            <person name="Preece J."/>
            <person name="Michelmore R."/>
        </authorList>
    </citation>
    <scope>NUCLEOTIDE SEQUENCE [LARGE SCALE GENOMIC DNA]</scope>
</reference>
<dbReference type="Proteomes" id="UP001163603">
    <property type="component" value="Chromosome 3"/>
</dbReference>
<gene>
    <name evidence="1" type="ORF">Pint_05365</name>
</gene>
<dbReference type="EMBL" id="CM047738">
    <property type="protein sequence ID" value="KAJ0047014.1"/>
    <property type="molecule type" value="Genomic_DNA"/>
</dbReference>
<sequence>MKQQLCLEVKWEQACLEFENPHGFDPPNGGSAYGAQFNAIRRTKGKLG</sequence>
<accession>A0ACC0Z9L2</accession>
<proteinExistence type="predicted"/>
<comment type="caution">
    <text evidence="1">The sequence shown here is derived from an EMBL/GenBank/DDBJ whole genome shotgun (WGS) entry which is preliminary data.</text>
</comment>
<organism evidence="1 2">
    <name type="scientific">Pistacia integerrima</name>
    <dbReference type="NCBI Taxonomy" id="434235"/>
    <lineage>
        <taxon>Eukaryota</taxon>
        <taxon>Viridiplantae</taxon>
        <taxon>Streptophyta</taxon>
        <taxon>Embryophyta</taxon>
        <taxon>Tracheophyta</taxon>
        <taxon>Spermatophyta</taxon>
        <taxon>Magnoliopsida</taxon>
        <taxon>eudicotyledons</taxon>
        <taxon>Gunneridae</taxon>
        <taxon>Pentapetalae</taxon>
        <taxon>rosids</taxon>
        <taxon>malvids</taxon>
        <taxon>Sapindales</taxon>
        <taxon>Anacardiaceae</taxon>
        <taxon>Pistacia</taxon>
    </lineage>
</organism>
<keyword evidence="2" id="KW-1185">Reference proteome</keyword>
<protein>
    <submittedName>
        <fullName evidence="1">Uncharacterized protein</fullName>
    </submittedName>
</protein>
<evidence type="ECO:0000313" key="1">
    <source>
        <dbReference type="EMBL" id="KAJ0047014.1"/>
    </source>
</evidence>